<reference evidence="12" key="2">
    <citation type="submission" date="2015-06" db="EMBL/GenBank/DDBJ databases">
        <authorList>
            <person name="Radhakrishnan R."/>
            <person name="Underwood A."/>
            <person name="Al-Shahib A."/>
        </authorList>
    </citation>
    <scope>NUCLEOTIDE SEQUENCE</scope>
    <source>
        <strain evidence="12">P19_London_7_VIM_2_05_10</strain>
    </source>
</reference>
<dbReference type="SUPFAM" id="SSF55120">
    <property type="entry name" value="Pseudouridine synthase"/>
    <property type="match status" value="1"/>
</dbReference>
<protein>
    <recommendedName>
        <fullName evidence="4">Dual-specificity RNA pseudouridine synthase RluF</fullName>
        <ecNumber evidence="3">5.4.99.21</ecNumber>
    </recommendedName>
    <alternativeName>
        <fullName evidence="6">23S rRNA pseudouridine(2604) synthase</fullName>
    </alternativeName>
    <alternativeName>
        <fullName evidence="8">Ribosomal large subunit pseudouridine synthase F</fullName>
    </alternativeName>
    <alternativeName>
        <fullName evidence="7">rRNA pseudouridylate synthase F</fullName>
    </alternativeName>
    <alternativeName>
        <fullName evidence="9">rRNA-uridine isomerase F</fullName>
    </alternativeName>
    <alternativeName>
        <fullName evidence="5">tRNA(Tyr) pseudouridine(35) synthase</fullName>
    </alternativeName>
</protein>
<dbReference type="EC" id="5.4.99.21" evidence="3"/>
<dbReference type="InterPro" id="IPR020103">
    <property type="entry name" value="PsdUridine_synth_cat_dom_sf"/>
</dbReference>
<feature type="domain" description="RNA-binding S4" evidence="11">
    <location>
        <begin position="5"/>
        <end position="65"/>
    </location>
</feature>
<evidence type="ECO:0000313" key="15">
    <source>
        <dbReference type="EMBL" id="RPM12168.1"/>
    </source>
</evidence>
<dbReference type="Proteomes" id="UP000045039">
    <property type="component" value="Unassembled WGS sequence"/>
</dbReference>
<organism evidence="12 17">
    <name type="scientific">Pseudomonas aeruginosa</name>
    <dbReference type="NCBI Taxonomy" id="287"/>
    <lineage>
        <taxon>Bacteria</taxon>
        <taxon>Pseudomonadati</taxon>
        <taxon>Pseudomonadota</taxon>
        <taxon>Gammaproteobacteria</taxon>
        <taxon>Pseudomonadales</taxon>
        <taxon>Pseudomonadaceae</taxon>
        <taxon>Pseudomonas</taxon>
    </lineage>
</organism>
<keyword evidence="12" id="KW-0413">Isomerase</keyword>
<dbReference type="Gene3D" id="3.10.290.10">
    <property type="entry name" value="RNA-binding S4 domain"/>
    <property type="match status" value="1"/>
</dbReference>
<evidence type="ECO:0000256" key="10">
    <source>
        <dbReference type="PROSITE-ProRule" id="PRU00182"/>
    </source>
</evidence>
<reference evidence="15 19" key="4">
    <citation type="submission" date="2017-08" db="EMBL/GenBank/DDBJ databases">
        <authorList>
            <person name="Feschi L."/>
            <person name="Jeukens J."/>
            <person name="Emond-Rheault J.-G."/>
            <person name="Kukavica-Ibrulj I."/>
            <person name="Boyle B."/>
            <person name="Levesque R.C."/>
        </authorList>
    </citation>
    <scope>NUCLEOTIDE SEQUENCE [LARGE SCALE GENOMIC DNA]</scope>
    <source>
        <strain evidence="15 19">PA-W36</strain>
    </source>
</reference>
<comment type="catalytic activity">
    <reaction evidence="2">
        <text>uridine(2604) in 23S rRNA = pseudouridine(2604) in 23S rRNA</text>
        <dbReference type="Rhea" id="RHEA:38875"/>
        <dbReference type="Rhea" id="RHEA-COMP:10093"/>
        <dbReference type="Rhea" id="RHEA-COMP:10094"/>
        <dbReference type="ChEBI" id="CHEBI:65314"/>
        <dbReference type="ChEBI" id="CHEBI:65315"/>
        <dbReference type="EC" id="5.4.99.21"/>
    </reaction>
</comment>
<dbReference type="EMBL" id="CP136986">
    <property type="protein sequence ID" value="WOS75814.1"/>
    <property type="molecule type" value="Genomic_DNA"/>
</dbReference>
<evidence type="ECO:0000313" key="20">
    <source>
        <dbReference type="Proteomes" id="UP000433532"/>
    </source>
</evidence>
<reference evidence="14 18" key="3">
    <citation type="submission" date="2017-05" db="EMBL/GenBank/DDBJ databases">
        <authorList>
            <person name="Song R."/>
            <person name="Chenine A.L."/>
            <person name="Ruprecht R.M."/>
        </authorList>
    </citation>
    <scope>NUCLEOTIDE SEQUENCE [LARGE SCALE GENOMIC DNA]</scope>
    <source>
        <strain evidence="14 18">S567_C10_BS</strain>
    </source>
</reference>
<dbReference type="RefSeq" id="WP_003086466.1">
    <property type="nucleotide sequence ID" value="NZ_AP014622.1"/>
</dbReference>
<dbReference type="GO" id="GO:0001522">
    <property type="term" value="P:pseudouridine synthesis"/>
    <property type="evidence" value="ECO:0007669"/>
    <property type="project" value="InterPro"/>
</dbReference>
<dbReference type="GO" id="GO:0006396">
    <property type="term" value="P:RNA processing"/>
    <property type="evidence" value="ECO:0007669"/>
    <property type="project" value="UniProtKB-ARBA"/>
</dbReference>
<evidence type="ECO:0000256" key="4">
    <source>
        <dbReference type="ARBA" id="ARBA00039989"/>
    </source>
</evidence>
<dbReference type="AlphaFoldDB" id="A0A069Q4Q2"/>
<dbReference type="Proteomes" id="UP001297540">
    <property type="component" value="Chromosome"/>
</dbReference>
<dbReference type="InterPro" id="IPR050343">
    <property type="entry name" value="RsuA_PseudoU_synthase"/>
</dbReference>
<reference evidence="13 20" key="6">
    <citation type="submission" date="2019-11" db="EMBL/GenBank/DDBJ databases">
        <title>Genomes of ocular Pseudomonas aeruginosa isolates.</title>
        <authorList>
            <person name="Khan M."/>
            <person name="Rice S.A."/>
            <person name="Willcox M.D.P."/>
            <person name="Stapleton F."/>
        </authorList>
    </citation>
    <scope>NUCLEOTIDE SEQUENCE [LARGE SCALE GENOMIC DNA]</scope>
    <source>
        <strain evidence="13 20">PA221</strain>
    </source>
</reference>
<dbReference type="CDD" id="cd02555">
    <property type="entry name" value="PSSA_1"/>
    <property type="match status" value="1"/>
</dbReference>
<dbReference type="KEGG" id="paeb:NCGM1900_1491"/>
<evidence type="ECO:0000313" key="12">
    <source>
        <dbReference type="EMBL" id="CRP95172.1"/>
    </source>
</evidence>
<dbReference type="InterPro" id="IPR036986">
    <property type="entry name" value="S4_RNA-bd_sf"/>
</dbReference>
<dbReference type="CDD" id="cd00165">
    <property type="entry name" value="S4"/>
    <property type="match status" value="1"/>
</dbReference>
<comment type="catalytic activity">
    <reaction evidence="1">
        <text>uridine(35) in tRNA(Tyr) = pseudouridine(35) in tRNA(Tyr)</text>
        <dbReference type="Rhea" id="RHEA:60556"/>
        <dbReference type="Rhea" id="RHEA-COMP:15607"/>
        <dbReference type="Rhea" id="RHEA-COMP:15608"/>
        <dbReference type="ChEBI" id="CHEBI:65314"/>
        <dbReference type="ChEBI" id="CHEBI:65315"/>
    </reaction>
</comment>
<evidence type="ECO:0000256" key="3">
    <source>
        <dbReference type="ARBA" id="ARBA00038922"/>
    </source>
</evidence>
<accession>A0A069Q4Q2</accession>
<dbReference type="Proteomes" id="UP000194857">
    <property type="component" value="Unassembled WGS sequence"/>
</dbReference>
<evidence type="ECO:0000313" key="13">
    <source>
        <dbReference type="EMBL" id="MUI36801.1"/>
    </source>
</evidence>
<reference evidence="16" key="8">
    <citation type="submission" date="2023-10" db="EMBL/GenBank/DDBJ databases">
        <title>Pathogen: clinical or host-associated sample.</title>
        <authorList>
            <person name="Hergert J."/>
            <person name="Casey R."/>
            <person name="Wagner J."/>
            <person name="Young E.L."/>
            <person name="Oakeson K.F."/>
        </authorList>
    </citation>
    <scope>NUCLEOTIDE SEQUENCE</scope>
    <source>
        <strain evidence="16">2021CK-01020</strain>
    </source>
</reference>
<evidence type="ECO:0000256" key="7">
    <source>
        <dbReference type="ARBA" id="ARBA00042843"/>
    </source>
</evidence>
<reference evidence="15 19" key="5">
    <citation type="submission" date="2019-01" db="EMBL/GenBank/DDBJ databases">
        <title>The Pseudomonas aeruginosa pan-genome provides new insights on its population structure, horizontal gene transfer and pathogenicity.</title>
        <authorList>
            <person name="Freschi L."/>
            <person name="Vincent A.T."/>
            <person name="Jeukens J."/>
            <person name="Emond-Rheault J.-G."/>
            <person name="Kukavica-Ibrulj I."/>
            <person name="Dupont M.-J."/>
            <person name="Charette S.J."/>
            <person name="Boyle B."/>
            <person name="Levesque R.C."/>
        </authorList>
    </citation>
    <scope>NUCLEOTIDE SEQUENCE [LARGE SCALE GENOMIC DNA]</scope>
    <source>
        <strain evidence="15 19">PA-W36</strain>
    </source>
</reference>
<dbReference type="EMBL" id="NFFZ01000003">
    <property type="protein sequence ID" value="OTI63928.1"/>
    <property type="molecule type" value="Genomic_DNA"/>
</dbReference>
<dbReference type="EMBL" id="WOAD01000014">
    <property type="protein sequence ID" value="MUI36801.1"/>
    <property type="molecule type" value="Genomic_DNA"/>
</dbReference>
<dbReference type="PANTHER" id="PTHR47683:SF2">
    <property type="entry name" value="RNA-BINDING S4 DOMAIN-CONTAINING PROTEIN"/>
    <property type="match status" value="1"/>
</dbReference>
<reference evidence="17" key="1">
    <citation type="submission" date="2015-06" db="EMBL/GenBank/DDBJ databases">
        <authorList>
            <person name="Radhakrishnan Rajesh"/>
            <person name="Underwood Anthony"/>
            <person name="Al-Shahib Ali"/>
        </authorList>
    </citation>
    <scope>NUCLEOTIDE SEQUENCE [LARGE SCALE GENOMIC DNA]</scope>
    <source>
        <strain evidence="17">P19_London_7_VIM_2_05_10</strain>
    </source>
</reference>
<evidence type="ECO:0000256" key="6">
    <source>
        <dbReference type="ARBA" id="ARBA00041697"/>
    </source>
</evidence>
<dbReference type="SMART" id="SM00363">
    <property type="entry name" value="S4"/>
    <property type="match status" value="1"/>
</dbReference>
<reference evidence="16" key="7">
    <citation type="submission" date="2023-06" db="EMBL/GenBank/DDBJ databases">
        <authorList>
            <consortium name="Clinical and Environmental Microbiology Branch: Whole genome sequencing antimicrobial resistance pathogens in the healthcare setting"/>
        </authorList>
    </citation>
    <scope>NUCLEOTIDE SEQUENCE</scope>
    <source>
        <strain evidence="16">2021CK-01020</strain>
    </source>
</reference>
<dbReference type="Pfam" id="PF01479">
    <property type="entry name" value="S4"/>
    <property type="match status" value="1"/>
</dbReference>
<evidence type="ECO:0000256" key="2">
    <source>
        <dbReference type="ARBA" id="ARBA00036535"/>
    </source>
</evidence>
<dbReference type="GO" id="GO:0003723">
    <property type="term" value="F:RNA binding"/>
    <property type="evidence" value="ECO:0007669"/>
    <property type="project" value="UniProtKB-KW"/>
</dbReference>
<evidence type="ECO:0000256" key="8">
    <source>
        <dbReference type="ARBA" id="ARBA00042890"/>
    </source>
</evidence>
<evidence type="ECO:0000313" key="19">
    <source>
        <dbReference type="Proteomes" id="UP000284767"/>
    </source>
</evidence>
<dbReference type="Gene3D" id="3.30.2350.10">
    <property type="entry name" value="Pseudouridine synthase"/>
    <property type="match status" value="1"/>
</dbReference>
<sequence length="236" mass="26689">MTDPIRLSKRLAELTACSRREAELYIEGGWVSVDGEVIEEPQFKVLDQRVELLPGARAETIEPATLLLHKPAGWRHDDFEGLLAAGRRWSDDPSPLRALKKHFARQRPTLALDSEASGLVVFSQQHGVLRKLVDDGARLEQEYLVEVAGDLAAGGLERLRHGLAYQGRRLSPCKVSWQNESHLRFALKDVLPGQLRFMCESEGLEVRSIRRLRIGALSLARLPLGEWRYLGLHERF</sequence>
<accession>A0A1S1C4J6</accession>
<evidence type="ECO:0000256" key="1">
    <source>
        <dbReference type="ARBA" id="ARBA00036390"/>
    </source>
</evidence>
<gene>
    <name evidence="12" type="primary">rluF</name>
    <name evidence="14" type="ORF">CAZ10_06820</name>
    <name evidence="13" type="ORF">GNQ48_17485</name>
    <name evidence="15" type="ORF">IPC1295_19960</name>
    <name evidence="16" type="ORF">L4V69_25300</name>
    <name evidence="12" type="ORF">PAERUG_P19_London_7_VIM_2_05_10_06134</name>
</gene>
<dbReference type="GO" id="GO:0160138">
    <property type="term" value="F:23S rRNA pseudouridine(2604) synthase activity"/>
    <property type="evidence" value="ECO:0007669"/>
    <property type="project" value="UniProtKB-EC"/>
</dbReference>
<dbReference type="PANTHER" id="PTHR47683">
    <property type="entry name" value="PSEUDOURIDINE SYNTHASE FAMILY PROTEIN-RELATED"/>
    <property type="match status" value="1"/>
</dbReference>
<dbReference type="PROSITE" id="PS50889">
    <property type="entry name" value="S4"/>
    <property type="match status" value="1"/>
</dbReference>
<evidence type="ECO:0000313" key="17">
    <source>
        <dbReference type="Proteomes" id="UP000045039"/>
    </source>
</evidence>
<dbReference type="FunFam" id="3.10.290.10:FF:000034">
    <property type="entry name" value="RNA-binding protein S4"/>
    <property type="match status" value="1"/>
</dbReference>
<evidence type="ECO:0000259" key="11">
    <source>
        <dbReference type="SMART" id="SM00363"/>
    </source>
</evidence>
<dbReference type="SUPFAM" id="SSF55174">
    <property type="entry name" value="Alpha-L RNA-binding motif"/>
    <property type="match status" value="1"/>
</dbReference>
<name>A0A069Q4Q2_PSEAI</name>
<evidence type="ECO:0000313" key="14">
    <source>
        <dbReference type="EMBL" id="OTI63928.1"/>
    </source>
</evidence>
<dbReference type="Proteomes" id="UP000284767">
    <property type="component" value="Unassembled WGS sequence"/>
</dbReference>
<dbReference type="EMBL" id="CVVU01000256">
    <property type="protein sequence ID" value="CRP95172.1"/>
    <property type="molecule type" value="Genomic_DNA"/>
</dbReference>
<keyword evidence="10" id="KW-0694">RNA-binding</keyword>
<dbReference type="Proteomes" id="UP000433532">
    <property type="component" value="Unassembled WGS sequence"/>
</dbReference>
<dbReference type="EMBL" id="NSNE01000012">
    <property type="protein sequence ID" value="RPM12168.1"/>
    <property type="molecule type" value="Genomic_DNA"/>
</dbReference>
<proteinExistence type="predicted"/>
<evidence type="ECO:0000313" key="16">
    <source>
        <dbReference type="EMBL" id="WOS75814.1"/>
    </source>
</evidence>
<evidence type="ECO:0000256" key="9">
    <source>
        <dbReference type="ARBA" id="ARBA00043147"/>
    </source>
</evidence>
<evidence type="ECO:0000256" key="5">
    <source>
        <dbReference type="ARBA" id="ARBA00041420"/>
    </source>
</evidence>
<dbReference type="InterPro" id="IPR002942">
    <property type="entry name" value="S4_RNA-bd"/>
</dbReference>
<dbReference type="FunFam" id="3.30.2350.10:FF:000026">
    <property type="entry name" value="RNA-binding protein S4"/>
    <property type="match status" value="1"/>
</dbReference>
<evidence type="ECO:0000313" key="18">
    <source>
        <dbReference type="Proteomes" id="UP000194857"/>
    </source>
</evidence>